<proteinExistence type="predicted"/>
<organism evidence="6 7">
    <name type="scientific">Brevibacillus invocatus</name>
    <dbReference type="NCBI Taxonomy" id="173959"/>
    <lineage>
        <taxon>Bacteria</taxon>
        <taxon>Bacillati</taxon>
        <taxon>Bacillota</taxon>
        <taxon>Bacilli</taxon>
        <taxon>Bacillales</taxon>
        <taxon>Paenibacillaceae</taxon>
        <taxon>Brevibacillus</taxon>
    </lineage>
</organism>
<evidence type="ECO:0000256" key="3">
    <source>
        <dbReference type="ARBA" id="ARBA00023163"/>
    </source>
</evidence>
<dbReference type="InterPro" id="IPR050109">
    <property type="entry name" value="HTH-type_TetR-like_transc_reg"/>
</dbReference>
<keyword evidence="1" id="KW-0805">Transcription regulation</keyword>
<dbReference type="PROSITE" id="PS50977">
    <property type="entry name" value="HTH_TETR_2"/>
    <property type="match status" value="1"/>
</dbReference>
<dbReference type="EMBL" id="RHHR01000064">
    <property type="protein sequence ID" value="RNB66258.1"/>
    <property type="molecule type" value="Genomic_DNA"/>
</dbReference>
<dbReference type="SUPFAM" id="SSF46689">
    <property type="entry name" value="Homeodomain-like"/>
    <property type="match status" value="1"/>
</dbReference>
<dbReference type="Gene3D" id="1.10.357.10">
    <property type="entry name" value="Tetracycline Repressor, domain 2"/>
    <property type="match status" value="1"/>
</dbReference>
<evidence type="ECO:0000313" key="6">
    <source>
        <dbReference type="EMBL" id="RNB66258.1"/>
    </source>
</evidence>
<evidence type="ECO:0000313" key="7">
    <source>
        <dbReference type="Proteomes" id="UP000282028"/>
    </source>
</evidence>
<dbReference type="GO" id="GO:0000976">
    <property type="term" value="F:transcription cis-regulatory region binding"/>
    <property type="evidence" value="ECO:0007669"/>
    <property type="project" value="TreeGrafter"/>
</dbReference>
<keyword evidence="3" id="KW-0804">Transcription</keyword>
<keyword evidence="2 4" id="KW-0238">DNA-binding</keyword>
<dbReference type="InterPro" id="IPR009057">
    <property type="entry name" value="Homeodomain-like_sf"/>
</dbReference>
<protein>
    <submittedName>
        <fullName evidence="6">TetR/AcrR family transcriptional regulator</fullName>
    </submittedName>
</protein>
<dbReference type="Proteomes" id="UP000282028">
    <property type="component" value="Unassembled WGS sequence"/>
</dbReference>
<dbReference type="AlphaFoldDB" id="A0A3M8BS76"/>
<evidence type="ECO:0000256" key="2">
    <source>
        <dbReference type="ARBA" id="ARBA00023125"/>
    </source>
</evidence>
<evidence type="ECO:0000256" key="4">
    <source>
        <dbReference type="PROSITE-ProRule" id="PRU00335"/>
    </source>
</evidence>
<dbReference type="GO" id="GO:0003700">
    <property type="term" value="F:DNA-binding transcription factor activity"/>
    <property type="evidence" value="ECO:0007669"/>
    <property type="project" value="TreeGrafter"/>
</dbReference>
<dbReference type="PRINTS" id="PR00455">
    <property type="entry name" value="HTHTETR"/>
</dbReference>
<feature type="DNA-binding region" description="H-T-H motif" evidence="4">
    <location>
        <begin position="18"/>
        <end position="37"/>
    </location>
</feature>
<dbReference type="Pfam" id="PF00440">
    <property type="entry name" value="TetR_N"/>
    <property type="match status" value="1"/>
</dbReference>
<name>A0A3M8BS76_9BACL</name>
<comment type="caution">
    <text evidence="6">The sequence shown here is derived from an EMBL/GenBank/DDBJ whole genome shotgun (WGS) entry which is preliminary data.</text>
</comment>
<dbReference type="InterPro" id="IPR001647">
    <property type="entry name" value="HTH_TetR"/>
</dbReference>
<reference evidence="6 7" key="1">
    <citation type="submission" date="2018-10" db="EMBL/GenBank/DDBJ databases">
        <title>Phylogenomics of Brevibacillus.</title>
        <authorList>
            <person name="Dunlap C."/>
        </authorList>
    </citation>
    <scope>NUCLEOTIDE SEQUENCE [LARGE SCALE GENOMIC DNA]</scope>
    <source>
        <strain evidence="6 7">JCM 12215</strain>
    </source>
</reference>
<evidence type="ECO:0000256" key="1">
    <source>
        <dbReference type="ARBA" id="ARBA00023015"/>
    </source>
</evidence>
<accession>A0A3M8BS76</accession>
<evidence type="ECO:0000259" key="5">
    <source>
        <dbReference type="PROSITE" id="PS50977"/>
    </source>
</evidence>
<gene>
    <name evidence="6" type="ORF">EDM52_23365</name>
</gene>
<dbReference type="OrthoDB" id="9814200at2"/>
<dbReference type="PANTHER" id="PTHR30055">
    <property type="entry name" value="HTH-TYPE TRANSCRIPTIONAL REGULATOR RUTR"/>
    <property type="match status" value="1"/>
</dbReference>
<dbReference type="PANTHER" id="PTHR30055:SF234">
    <property type="entry name" value="HTH-TYPE TRANSCRIPTIONAL REGULATOR BETI"/>
    <property type="match status" value="1"/>
</dbReference>
<feature type="domain" description="HTH tetR-type" evidence="5">
    <location>
        <begin position="1"/>
        <end position="55"/>
    </location>
</feature>
<sequence length="123" mass="13902">MVLTAEKLFLESGLDCVQMQDIADAEGIGVAALFRYFPKKERLIVAVAVSSLEKNVEHFKRIANGKGSFYERLEQVLDFLMGDHTEQISKSAKFREAFESYASFAKNPFDGIEDYIEIQKVIA</sequence>
<keyword evidence="7" id="KW-1185">Reference proteome</keyword>